<dbReference type="HOGENOM" id="CLU_028200_0_0_1"/>
<protein>
    <recommendedName>
        <fullName evidence="8">Rhodopsin domain-containing protein</fullName>
    </recommendedName>
</protein>
<dbReference type="InterPro" id="IPR052337">
    <property type="entry name" value="SAT4-like"/>
</dbReference>
<feature type="transmembrane region" description="Helical" evidence="7">
    <location>
        <begin position="245"/>
        <end position="268"/>
    </location>
</feature>
<keyword evidence="4 7" id="KW-0472">Membrane</keyword>
<dbReference type="AlphaFoldDB" id="A0A086SU60"/>
<evidence type="ECO:0000256" key="1">
    <source>
        <dbReference type="ARBA" id="ARBA00004141"/>
    </source>
</evidence>
<dbReference type="GO" id="GO:0016020">
    <property type="term" value="C:membrane"/>
    <property type="evidence" value="ECO:0007669"/>
    <property type="project" value="UniProtKB-SubCell"/>
</dbReference>
<sequence>MDALAQRQVEVRAEDSQPGNADDFSAAGAQVYEYVLLALSVVAVALRFWSRSLGDRGSQRFCAMFDHGLGYHTWTLSEYDMTTQLKLLYAANFIFDLVICVTKSCALLFFNRVFPPHANSRWFNWVIWMLHFMNIGWLVGICIATFFLCFPMEASYNPNIVGDCRNQVPIYIGSAISSVFIDFVILLVPLPKIWRLHMSIGKKGGLMVVFVLGYSVIIVSLGRLVSMINKAEPMRLDPSYEFATMLFWLLAEGPTTLISACLPAMLPLATRGLLKCTKVFTKRSSNHRRTPSFPAEGAPGIAMHPPSAMGKPASNRGAKDDVESFDSSESTRGILPPGISHTSRVERGDQLVADAPDTPDNRIRVQKEFAVHQQED</sequence>
<dbReference type="PANTHER" id="PTHR33048">
    <property type="entry name" value="PTH11-LIKE INTEGRAL MEMBRANE PROTEIN (AFU_ORTHOLOGUE AFUA_5G11245)"/>
    <property type="match status" value="1"/>
</dbReference>
<evidence type="ECO:0000313" key="10">
    <source>
        <dbReference type="Proteomes" id="UP000029964"/>
    </source>
</evidence>
<feature type="transmembrane region" description="Helical" evidence="7">
    <location>
        <begin position="31"/>
        <end position="49"/>
    </location>
</feature>
<evidence type="ECO:0000256" key="4">
    <source>
        <dbReference type="ARBA" id="ARBA00023136"/>
    </source>
</evidence>
<keyword evidence="2 7" id="KW-0812">Transmembrane</keyword>
<feature type="transmembrane region" description="Helical" evidence="7">
    <location>
        <begin position="206"/>
        <end position="225"/>
    </location>
</feature>
<evidence type="ECO:0000256" key="5">
    <source>
        <dbReference type="ARBA" id="ARBA00038359"/>
    </source>
</evidence>
<evidence type="ECO:0000256" key="3">
    <source>
        <dbReference type="ARBA" id="ARBA00022989"/>
    </source>
</evidence>
<organism evidence="9 10">
    <name type="scientific">Hapsidospora chrysogenum (strain ATCC 11550 / CBS 779.69 / DSM 880 / IAM 14645 / JCM 23072 / IMI 49137)</name>
    <name type="common">Acremonium chrysogenum</name>
    <dbReference type="NCBI Taxonomy" id="857340"/>
    <lineage>
        <taxon>Eukaryota</taxon>
        <taxon>Fungi</taxon>
        <taxon>Dikarya</taxon>
        <taxon>Ascomycota</taxon>
        <taxon>Pezizomycotina</taxon>
        <taxon>Sordariomycetes</taxon>
        <taxon>Hypocreomycetidae</taxon>
        <taxon>Hypocreales</taxon>
        <taxon>Bionectriaceae</taxon>
        <taxon>Hapsidospora</taxon>
    </lineage>
</organism>
<evidence type="ECO:0000256" key="7">
    <source>
        <dbReference type="SAM" id="Phobius"/>
    </source>
</evidence>
<comment type="caution">
    <text evidence="9">The sequence shown here is derived from an EMBL/GenBank/DDBJ whole genome shotgun (WGS) entry which is preliminary data.</text>
</comment>
<dbReference type="InterPro" id="IPR049326">
    <property type="entry name" value="Rhodopsin_dom_fungi"/>
</dbReference>
<dbReference type="OrthoDB" id="4938320at2759"/>
<comment type="subcellular location">
    <subcellularLocation>
        <location evidence="1">Membrane</location>
        <topology evidence="1">Multi-pass membrane protein</topology>
    </subcellularLocation>
</comment>
<evidence type="ECO:0000259" key="8">
    <source>
        <dbReference type="Pfam" id="PF20684"/>
    </source>
</evidence>
<reference evidence="10" key="1">
    <citation type="journal article" date="2014" name="Genome Announc.">
        <title>Genome sequence and annotation of Acremonium chrysogenum, producer of the beta-lactam antibiotic cephalosporin C.</title>
        <authorList>
            <person name="Terfehr D."/>
            <person name="Dahlmann T.A."/>
            <person name="Specht T."/>
            <person name="Zadra I."/>
            <person name="Kuernsteiner H."/>
            <person name="Kueck U."/>
        </authorList>
    </citation>
    <scope>NUCLEOTIDE SEQUENCE [LARGE SCALE GENOMIC DNA]</scope>
    <source>
        <strain evidence="10">ATCC 11550 / CBS 779.69 / DSM 880 / IAM 14645 / JCM 23072 / IMI 49137</strain>
    </source>
</reference>
<feature type="transmembrane region" description="Helical" evidence="7">
    <location>
        <begin position="89"/>
        <end position="110"/>
    </location>
</feature>
<evidence type="ECO:0000313" key="9">
    <source>
        <dbReference type="EMBL" id="KFH40642.1"/>
    </source>
</evidence>
<name>A0A086SU60_HAPC1</name>
<comment type="similarity">
    <text evidence="5">Belongs to the SAT4 family.</text>
</comment>
<feature type="transmembrane region" description="Helical" evidence="7">
    <location>
        <begin position="168"/>
        <end position="194"/>
    </location>
</feature>
<evidence type="ECO:0000256" key="2">
    <source>
        <dbReference type="ARBA" id="ARBA00022692"/>
    </source>
</evidence>
<accession>A0A086SU60</accession>
<feature type="region of interest" description="Disordered" evidence="6">
    <location>
        <begin position="285"/>
        <end position="347"/>
    </location>
</feature>
<dbReference type="Pfam" id="PF20684">
    <property type="entry name" value="Fung_rhodopsin"/>
    <property type="match status" value="1"/>
</dbReference>
<dbReference type="EMBL" id="JPKY01000180">
    <property type="protein sequence ID" value="KFH40642.1"/>
    <property type="molecule type" value="Genomic_DNA"/>
</dbReference>
<gene>
    <name evidence="9" type="ORF">ACRE_086610</name>
</gene>
<keyword evidence="3 7" id="KW-1133">Transmembrane helix</keyword>
<proteinExistence type="inferred from homology"/>
<feature type="domain" description="Rhodopsin" evidence="8">
    <location>
        <begin position="52"/>
        <end position="270"/>
    </location>
</feature>
<evidence type="ECO:0000256" key="6">
    <source>
        <dbReference type="SAM" id="MobiDB-lite"/>
    </source>
</evidence>
<keyword evidence="10" id="KW-1185">Reference proteome</keyword>
<feature type="transmembrane region" description="Helical" evidence="7">
    <location>
        <begin position="122"/>
        <end position="148"/>
    </location>
</feature>
<dbReference type="PANTHER" id="PTHR33048:SF47">
    <property type="entry name" value="INTEGRAL MEMBRANE PROTEIN-RELATED"/>
    <property type="match status" value="1"/>
</dbReference>
<dbReference type="Proteomes" id="UP000029964">
    <property type="component" value="Unassembled WGS sequence"/>
</dbReference>